<name>A0A1Y0I9G2_9GAMM</name>
<dbReference type="KEGG" id="ome:OLMES_1959"/>
<evidence type="ECO:0000313" key="1">
    <source>
        <dbReference type="EMBL" id="ARU56033.1"/>
    </source>
</evidence>
<dbReference type="Pfam" id="PF04102">
    <property type="entry name" value="SlyX"/>
    <property type="match status" value="1"/>
</dbReference>
<organism evidence="1 2">
    <name type="scientific">Oleiphilus messinensis</name>
    <dbReference type="NCBI Taxonomy" id="141451"/>
    <lineage>
        <taxon>Bacteria</taxon>
        <taxon>Pseudomonadati</taxon>
        <taxon>Pseudomonadota</taxon>
        <taxon>Gammaproteobacteria</taxon>
        <taxon>Oceanospirillales</taxon>
        <taxon>Oleiphilaceae</taxon>
        <taxon>Oleiphilus</taxon>
    </lineage>
</organism>
<dbReference type="PANTHER" id="PTHR36508:SF1">
    <property type="entry name" value="PROTEIN SLYX"/>
    <property type="match status" value="1"/>
</dbReference>
<accession>A0A1Y0I9G2</accession>
<sequence>MNDKTSKNEHNSTGTNLETRLVALEERVAFQEDYIDALNQTVSIQDTEIKKLWSANRILKQQLDRLQQDDGSSDNTPPPHY</sequence>
<dbReference type="Gene3D" id="1.20.5.300">
    <property type="match status" value="1"/>
</dbReference>
<keyword evidence="2" id="KW-1185">Reference proteome</keyword>
<dbReference type="InterPro" id="IPR007236">
    <property type="entry name" value="SlyX"/>
</dbReference>
<proteinExistence type="predicted"/>
<protein>
    <submittedName>
        <fullName evidence="1">SlyX family protein</fullName>
    </submittedName>
</protein>
<dbReference type="EMBL" id="CP021425">
    <property type="protein sequence ID" value="ARU56033.1"/>
    <property type="molecule type" value="Genomic_DNA"/>
</dbReference>
<dbReference type="RefSeq" id="WP_157678237.1">
    <property type="nucleotide sequence ID" value="NZ_CP021425.1"/>
</dbReference>
<dbReference type="PANTHER" id="PTHR36508">
    <property type="entry name" value="PROTEIN SLYX"/>
    <property type="match status" value="1"/>
</dbReference>
<evidence type="ECO:0000313" key="2">
    <source>
        <dbReference type="Proteomes" id="UP000196027"/>
    </source>
</evidence>
<gene>
    <name evidence="1" type="primary">slyX</name>
    <name evidence="1" type="ORF">OLMES_1959</name>
</gene>
<dbReference type="AlphaFoldDB" id="A0A1Y0I9G2"/>
<dbReference type="Proteomes" id="UP000196027">
    <property type="component" value="Chromosome"/>
</dbReference>
<dbReference type="OrthoDB" id="5771733at2"/>
<reference evidence="1 2" key="1">
    <citation type="submission" date="2017-05" db="EMBL/GenBank/DDBJ databases">
        <title>Genomic insights into alkan degradation activity of Oleiphilus messinensis.</title>
        <authorList>
            <person name="Kozyavkin S.A."/>
            <person name="Slesarev A.I."/>
            <person name="Golyshin P.N."/>
            <person name="Korzhenkov A."/>
            <person name="Golyshina O.N."/>
            <person name="Toshchakov S.V."/>
        </authorList>
    </citation>
    <scope>NUCLEOTIDE SEQUENCE [LARGE SCALE GENOMIC DNA]</scope>
    <source>
        <strain evidence="1 2">ME102</strain>
    </source>
</reference>